<organism evidence="1 2">
    <name type="scientific">Paenibacillus apis</name>
    <dbReference type="NCBI Taxonomy" id="1792174"/>
    <lineage>
        <taxon>Bacteria</taxon>
        <taxon>Bacillati</taxon>
        <taxon>Bacillota</taxon>
        <taxon>Bacilli</taxon>
        <taxon>Bacillales</taxon>
        <taxon>Paenibacillaceae</taxon>
        <taxon>Paenibacillus</taxon>
    </lineage>
</organism>
<evidence type="ECO:0000313" key="2">
    <source>
        <dbReference type="Proteomes" id="UP000678895"/>
    </source>
</evidence>
<dbReference type="AlphaFoldDB" id="A0A920CNS0"/>
<comment type="caution">
    <text evidence="1">The sequence shown here is derived from an EMBL/GenBank/DDBJ whole genome shotgun (WGS) entry which is preliminary data.</text>
</comment>
<reference evidence="1" key="1">
    <citation type="submission" date="2021-03" db="EMBL/GenBank/DDBJ databases">
        <title>Antimicrobial resistance genes in bacteria isolated from Japanese honey, and their potential for conferring macrolide and lincosamide resistance in the American foulbrood pathogen Paenibacillus larvae.</title>
        <authorList>
            <person name="Okamoto M."/>
            <person name="Kumagai M."/>
            <person name="Kanamori H."/>
            <person name="Takamatsu D."/>
        </authorList>
    </citation>
    <scope>NUCLEOTIDE SEQUENCE</scope>
    <source>
        <strain evidence="1">J41TS4</strain>
    </source>
</reference>
<sequence length="96" mass="10478">MSHYACESQSIPFDAFLRQMLNDPTVAELTDFVASYIKNNTISQTDGFKSDSMKHEIEMGGGTLNEVLPQLNTGSNAAFTYYGGGESGPLHVVFHV</sequence>
<evidence type="ECO:0000313" key="1">
    <source>
        <dbReference type="EMBL" id="GIO43813.1"/>
    </source>
</evidence>
<dbReference type="Proteomes" id="UP000678895">
    <property type="component" value="Unassembled WGS sequence"/>
</dbReference>
<keyword evidence="2" id="KW-1185">Reference proteome</keyword>
<dbReference type="RefSeq" id="WP_301629178.1">
    <property type="nucleotide sequence ID" value="NZ_BORS01000013.1"/>
</dbReference>
<proteinExistence type="predicted"/>
<protein>
    <submittedName>
        <fullName evidence="1">Uncharacterized protein</fullName>
    </submittedName>
</protein>
<accession>A0A920CNS0</accession>
<gene>
    <name evidence="1" type="ORF">J41TS4_35710</name>
</gene>
<dbReference type="EMBL" id="BORS01000013">
    <property type="protein sequence ID" value="GIO43813.1"/>
    <property type="molecule type" value="Genomic_DNA"/>
</dbReference>
<name>A0A920CNS0_9BACL</name>